<keyword evidence="5 13" id="KW-0540">Nuclease</keyword>
<evidence type="ECO:0000256" key="1">
    <source>
        <dbReference type="ARBA" id="ARBA00001966"/>
    </source>
</evidence>
<evidence type="ECO:0000256" key="2">
    <source>
        <dbReference type="ARBA" id="ARBA00009189"/>
    </source>
</evidence>
<dbReference type="KEGG" id="sta:STHERM_c03810"/>
<feature type="domain" description="DUF83" evidence="14">
    <location>
        <begin position="11"/>
        <end position="185"/>
    </location>
</feature>
<dbReference type="AlphaFoldDB" id="E0RPN9"/>
<evidence type="ECO:0000256" key="9">
    <source>
        <dbReference type="ARBA" id="ARBA00023004"/>
    </source>
</evidence>
<comment type="function">
    <text evidence="13">CRISPR (clustered regularly interspaced short palindromic repeat) is an adaptive immune system that provides protection against mobile genetic elements (viruses, transposable elements and conjugative plasmids). CRISPR clusters contain sequences complementary to antecedent mobile elements and target invading nucleic acids. CRISPR clusters are transcribed and processed into CRISPR RNA (crRNA).</text>
</comment>
<evidence type="ECO:0000256" key="7">
    <source>
        <dbReference type="ARBA" id="ARBA00022801"/>
    </source>
</evidence>
<dbReference type="Pfam" id="PF01930">
    <property type="entry name" value="Cas_Cas4"/>
    <property type="match status" value="1"/>
</dbReference>
<keyword evidence="7 13" id="KW-0378">Hydrolase</keyword>
<dbReference type="PaxDb" id="665571-STHERM_c03810"/>
<dbReference type="Gene3D" id="3.90.320.10">
    <property type="match status" value="1"/>
</dbReference>
<evidence type="ECO:0000256" key="4">
    <source>
        <dbReference type="ARBA" id="ARBA00020049"/>
    </source>
</evidence>
<dbReference type="GO" id="GO:0004527">
    <property type="term" value="F:exonuclease activity"/>
    <property type="evidence" value="ECO:0007669"/>
    <property type="project" value="UniProtKB-KW"/>
</dbReference>
<evidence type="ECO:0000256" key="8">
    <source>
        <dbReference type="ARBA" id="ARBA00022839"/>
    </source>
</evidence>
<evidence type="ECO:0000256" key="5">
    <source>
        <dbReference type="ARBA" id="ARBA00022722"/>
    </source>
</evidence>
<evidence type="ECO:0000256" key="3">
    <source>
        <dbReference type="ARBA" id="ARBA00012768"/>
    </source>
</evidence>
<evidence type="ECO:0000256" key="13">
    <source>
        <dbReference type="RuleBase" id="RU365022"/>
    </source>
</evidence>
<dbReference type="GO" id="GO:0046872">
    <property type="term" value="F:metal ion binding"/>
    <property type="evidence" value="ECO:0007669"/>
    <property type="project" value="UniProtKB-KW"/>
</dbReference>
<dbReference type="eggNOG" id="COG1468">
    <property type="taxonomic scope" value="Bacteria"/>
</dbReference>
<evidence type="ECO:0000256" key="12">
    <source>
        <dbReference type="ARBA" id="ARBA00023211"/>
    </source>
</evidence>
<dbReference type="InterPro" id="IPR051827">
    <property type="entry name" value="Cas4_exonuclease"/>
</dbReference>
<keyword evidence="9 13" id="KW-0408">Iron</keyword>
<dbReference type="NCBIfam" id="TIGR00372">
    <property type="entry name" value="cas4"/>
    <property type="match status" value="1"/>
</dbReference>
<keyword evidence="11 13" id="KW-0051">Antiviral defense</keyword>
<reference key="1">
    <citation type="submission" date="2009-08" db="EMBL/GenBank/DDBJ databases">
        <title>The genome sequence of Spirochaeta thermophila DSM6192.</title>
        <authorList>
            <person name="Angelov A."/>
            <person name="Mientus M."/>
            <person name="Wittenberg S."/>
            <person name="Lehmann R."/>
            <person name="Liesegang H."/>
            <person name="Daniel R."/>
            <person name="Liebl W."/>
        </authorList>
    </citation>
    <scope>NUCLEOTIDE SEQUENCE</scope>
    <source>
        <strain>DSM 6192</strain>
    </source>
</reference>
<keyword evidence="6 13" id="KW-0479">Metal-binding</keyword>
<evidence type="ECO:0000256" key="10">
    <source>
        <dbReference type="ARBA" id="ARBA00023014"/>
    </source>
</evidence>
<dbReference type="InterPro" id="IPR022765">
    <property type="entry name" value="Dna2/Cas4_DUF83"/>
</dbReference>
<reference evidence="15 16" key="2">
    <citation type="journal article" date="2010" name="J. Bacteriol.">
        <title>Genome sequence of the polysaccharide-degrading, thermophilic anaerobe Spirochaeta thermophila DSM 6192.</title>
        <authorList>
            <person name="Angelov A."/>
            <person name="Liebl S."/>
            <person name="Ballschmiter M."/>
            <person name="Bomeke M."/>
            <person name="Lehmann R."/>
            <person name="Liesegang H."/>
            <person name="Daniel R."/>
            <person name="Liebl W."/>
        </authorList>
    </citation>
    <scope>NUCLEOTIDE SEQUENCE [LARGE SCALE GENOMIC DNA]</scope>
    <source>
        <strain evidence="16">ATCC 49972 / DSM 6192 / RI 19.B1</strain>
    </source>
</reference>
<dbReference type="EMBL" id="CP001698">
    <property type="protein sequence ID" value="ADN01353.1"/>
    <property type="molecule type" value="Genomic_DNA"/>
</dbReference>
<comment type="cofactor">
    <cofactor evidence="13">
        <name>Mg(2+)</name>
        <dbReference type="ChEBI" id="CHEBI:18420"/>
    </cofactor>
    <cofactor evidence="13">
        <name>Mn(2+)</name>
        <dbReference type="ChEBI" id="CHEBI:29035"/>
    </cofactor>
    <text evidence="13">Mg(2+) or Mn(2+) required for ssDNA cleavage activity.</text>
</comment>
<proteinExistence type="inferred from homology"/>
<dbReference type="HOGENOM" id="CLU_102055_1_1_12"/>
<accession>E0RPN9</accession>
<organism evidence="15 16">
    <name type="scientific">Winmispira thermophila (strain ATCC 49972 / DSM 6192 / RI 19.B1)</name>
    <name type="common">Spirochaeta thermophila</name>
    <dbReference type="NCBI Taxonomy" id="665571"/>
    <lineage>
        <taxon>Bacteria</taxon>
        <taxon>Pseudomonadati</taxon>
        <taxon>Spirochaetota</taxon>
        <taxon>Spirochaetia</taxon>
        <taxon>Winmispirales</taxon>
        <taxon>Winmispiraceae</taxon>
        <taxon>Winmispira</taxon>
    </lineage>
</organism>
<sequence length="212" mass="24438">MFREEDLIPISSLQHYIFCPRQCALILVEQLWEENYFTAEGRVLHTRVHAGHVRLREEGVQVCSMPVRSLTYGIYGVCDVVVINDYEYLPVEYKRGRPKTHHADEVQLCAQVLCVEEMKDIHISKAYLYYYKIRHRVLVEISDELRAMTKETIENVHALIAAQKVPPPVNDKTRCTRCSLKSVCLPSVSGKKRVEAYLASILEEERDKEGGS</sequence>
<comment type="similarity">
    <text evidence="2 13">Belongs to the CRISPR-associated exonuclease Cas4 family.</text>
</comment>
<dbReference type="Proteomes" id="UP000001296">
    <property type="component" value="Chromosome"/>
</dbReference>
<evidence type="ECO:0000313" key="15">
    <source>
        <dbReference type="EMBL" id="ADN01353.1"/>
    </source>
</evidence>
<comment type="cofactor">
    <cofactor evidence="13">
        <name>iron-sulfur cluster</name>
        <dbReference type="ChEBI" id="CHEBI:30408"/>
    </cofactor>
</comment>
<dbReference type="PANTHER" id="PTHR36531">
    <property type="entry name" value="CRISPR-ASSOCIATED EXONUCLEASE CAS4"/>
    <property type="match status" value="1"/>
</dbReference>
<dbReference type="PANTHER" id="PTHR36531:SF6">
    <property type="entry name" value="DNA REPLICATION ATP-DEPENDENT HELICASE_NUCLEASE DNA2"/>
    <property type="match status" value="1"/>
</dbReference>
<name>E0RPN9_WINT6</name>
<evidence type="ECO:0000256" key="11">
    <source>
        <dbReference type="ARBA" id="ARBA00023118"/>
    </source>
</evidence>
<dbReference type="GO" id="GO:0051536">
    <property type="term" value="F:iron-sulfur cluster binding"/>
    <property type="evidence" value="ECO:0007669"/>
    <property type="project" value="UniProtKB-KW"/>
</dbReference>
<dbReference type="GO" id="GO:0051607">
    <property type="term" value="P:defense response to virus"/>
    <property type="evidence" value="ECO:0007669"/>
    <property type="project" value="UniProtKB-KW"/>
</dbReference>
<dbReference type="InterPro" id="IPR013343">
    <property type="entry name" value="CRISPR-assoc_prot_Cas4"/>
</dbReference>
<comment type="cofactor">
    <cofactor evidence="1">
        <name>[4Fe-4S] cluster</name>
        <dbReference type="ChEBI" id="CHEBI:49883"/>
    </cofactor>
</comment>
<keyword evidence="8 13" id="KW-0269">Exonuclease</keyword>
<gene>
    <name evidence="15" type="ordered locus">STHERM_c03810</name>
</gene>
<evidence type="ECO:0000256" key="6">
    <source>
        <dbReference type="ARBA" id="ARBA00022723"/>
    </source>
</evidence>
<keyword evidence="12 13" id="KW-0464">Manganese</keyword>
<dbReference type="InterPro" id="IPR011604">
    <property type="entry name" value="PDDEXK-like_dom_sf"/>
</dbReference>
<evidence type="ECO:0000259" key="14">
    <source>
        <dbReference type="Pfam" id="PF01930"/>
    </source>
</evidence>
<dbReference type="EC" id="3.1.12.1" evidence="3 13"/>
<evidence type="ECO:0000313" key="16">
    <source>
        <dbReference type="Proteomes" id="UP000001296"/>
    </source>
</evidence>
<dbReference type="RefSeq" id="WP_013313194.1">
    <property type="nucleotide sequence ID" value="NC_014484.1"/>
</dbReference>
<keyword evidence="10 13" id="KW-0411">Iron-sulfur</keyword>
<protein>
    <recommendedName>
        <fullName evidence="4 13">CRISPR-associated exonuclease Cas4</fullName>
        <ecNumber evidence="3 13">3.1.12.1</ecNumber>
    </recommendedName>
</protein>